<dbReference type="InterPro" id="IPR005493">
    <property type="entry name" value="RraA/RraA-like"/>
</dbReference>
<evidence type="ECO:0000256" key="10">
    <source>
        <dbReference type="ARBA" id="ARBA00030169"/>
    </source>
</evidence>
<sequence>MARMIIDADLSNVRVNEPWERREASELERLKDAEAAVVGDTLNHLTTMSGRIRRLTGTGTLVGNAFPISVQPGDNLGVWRALDDAKEGDVLVINARGSFGAAILGGQLGKMMVEAGVVGAVVDGPVRDLDDLEGYGLQIFATGETPMGPSKFGPAEVGYPVACDSAVVRPGDIIVGDRDGVTVIPAERLEEVLDGLKDKEEAEKKLFDRIEHEWRPKSKQ</sequence>
<organism evidence="13 14">
    <name type="scientific">Corynebacterium jeddahense</name>
    <dbReference type="NCBI Taxonomy" id="1414719"/>
    <lineage>
        <taxon>Bacteria</taxon>
        <taxon>Bacillati</taxon>
        <taxon>Actinomycetota</taxon>
        <taxon>Actinomycetes</taxon>
        <taxon>Mycobacteriales</taxon>
        <taxon>Corynebacteriaceae</taxon>
        <taxon>Corynebacterium</taxon>
    </lineage>
</organism>
<protein>
    <recommendedName>
        <fullName evidence="7">Putative 4-hydroxy-4-methyl-2-oxoglutarate aldolase</fullName>
        <ecNumber evidence="6">4.1.1.112</ecNumber>
        <ecNumber evidence="5">4.1.3.17</ecNumber>
    </recommendedName>
    <alternativeName>
        <fullName evidence="11">Oxaloacetate decarboxylase</fullName>
    </alternativeName>
    <alternativeName>
        <fullName evidence="9">Regulator of ribonuclease activity homolog</fullName>
    </alternativeName>
    <alternativeName>
        <fullName evidence="10">RraA-like protein</fullName>
    </alternativeName>
</protein>
<keyword evidence="13" id="KW-0456">Lyase</keyword>
<comment type="cofactor">
    <cofactor evidence="2">
        <name>a divalent metal cation</name>
        <dbReference type="ChEBI" id="CHEBI:60240"/>
    </cofactor>
</comment>
<keyword evidence="14" id="KW-1185">Reference proteome</keyword>
<evidence type="ECO:0000256" key="3">
    <source>
        <dbReference type="ARBA" id="ARBA00008621"/>
    </source>
</evidence>
<dbReference type="InterPro" id="IPR036704">
    <property type="entry name" value="RraA/RraA-like_sf"/>
</dbReference>
<evidence type="ECO:0000256" key="2">
    <source>
        <dbReference type="ARBA" id="ARBA00001968"/>
    </source>
</evidence>
<dbReference type="Pfam" id="PF03737">
    <property type="entry name" value="RraA-like"/>
    <property type="match status" value="1"/>
</dbReference>
<evidence type="ECO:0000256" key="11">
    <source>
        <dbReference type="ARBA" id="ARBA00032305"/>
    </source>
</evidence>
<evidence type="ECO:0000256" key="6">
    <source>
        <dbReference type="ARBA" id="ARBA00012947"/>
    </source>
</evidence>
<dbReference type="PANTHER" id="PTHR33254:SF4">
    <property type="entry name" value="4-HYDROXY-4-METHYL-2-OXOGLUTARATE ALDOLASE 3-RELATED"/>
    <property type="match status" value="1"/>
</dbReference>
<evidence type="ECO:0000256" key="12">
    <source>
        <dbReference type="ARBA" id="ARBA00047973"/>
    </source>
</evidence>
<evidence type="ECO:0000256" key="5">
    <source>
        <dbReference type="ARBA" id="ARBA00012213"/>
    </source>
</evidence>
<evidence type="ECO:0000256" key="9">
    <source>
        <dbReference type="ARBA" id="ARBA00029596"/>
    </source>
</evidence>
<evidence type="ECO:0000256" key="8">
    <source>
        <dbReference type="ARBA" id="ARBA00025046"/>
    </source>
</evidence>
<dbReference type="GO" id="GO:0008948">
    <property type="term" value="F:oxaloacetate decarboxylase activity"/>
    <property type="evidence" value="ECO:0007669"/>
    <property type="project" value="UniProtKB-EC"/>
</dbReference>
<gene>
    <name evidence="13" type="primary">proA1</name>
    <name evidence="13" type="ORF">CJEDD_00535</name>
</gene>
<evidence type="ECO:0000256" key="1">
    <source>
        <dbReference type="ARBA" id="ARBA00001342"/>
    </source>
</evidence>
<accession>A0ABY7UGE0</accession>
<evidence type="ECO:0000256" key="4">
    <source>
        <dbReference type="ARBA" id="ARBA00011233"/>
    </source>
</evidence>
<evidence type="ECO:0000313" key="13">
    <source>
        <dbReference type="EMBL" id="WCZ37742.1"/>
    </source>
</evidence>
<comment type="catalytic activity">
    <reaction evidence="1">
        <text>4-hydroxy-4-methyl-2-oxoglutarate = 2 pyruvate</text>
        <dbReference type="Rhea" id="RHEA:22748"/>
        <dbReference type="ChEBI" id="CHEBI:15361"/>
        <dbReference type="ChEBI" id="CHEBI:58276"/>
        <dbReference type="EC" id="4.1.3.17"/>
    </reaction>
</comment>
<dbReference type="PANTHER" id="PTHR33254">
    <property type="entry name" value="4-HYDROXY-4-METHYL-2-OXOGLUTARATE ALDOLASE 3-RELATED"/>
    <property type="match status" value="1"/>
</dbReference>
<comment type="function">
    <text evidence="8">Catalyzes the aldol cleavage of 4-hydroxy-4-methyl-2-oxoglutarate (HMG) into 2 molecules of pyruvate. Also contains a secondary oxaloacetate (OAA) decarboxylase activity due to the common pyruvate enolate transition state formed following C-C bond cleavage in the retro-aldol and decarboxylation reactions.</text>
</comment>
<comment type="catalytic activity">
    <reaction evidence="12">
        <text>oxaloacetate + H(+) = pyruvate + CO2</text>
        <dbReference type="Rhea" id="RHEA:15641"/>
        <dbReference type="ChEBI" id="CHEBI:15361"/>
        <dbReference type="ChEBI" id="CHEBI:15378"/>
        <dbReference type="ChEBI" id="CHEBI:16452"/>
        <dbReference type="ChEBI" id="CHEBI:16526"/>
        <dbReference type="EC" id="4.1.1.112"/>
    </reaction>
</comment>
<proteinExistence type="inferred from homology"/>
<evidence type="ECO:0000256" key="7">
    <source>
        <dbReference type="ARBA" id="ARBA00016549"/>
    </source>
</evidence>
<dbReference type="EMBL" id="CP063194">
    <property type="protein sequence ID" value="WCZ37742.1"/>
    <property type="molecule type" value="Genomic_DNA"/>
</dbReference>
<dbReference type="CDD" id="cd16841">
    <property type="entry name" value="RraA_family"/>
    <property type="match status" value="1"/>
</dbReference>
<comment type="subunit">
    <text evidence="4">Homotrimer.</text>
</comment>
<dbReference type="EC" id="4.1.1.112" evidence="6"/>
<evidence type="ECO:0000313" key="14">
    <source>
        <dbReference type="Proteomes" id="UP001218071"/>
    </source>
</evidence>
<reference evidence="13 14" key="1">
    <citation type="submission" date="2020-10" db="EMBL/GenBank/DDBJ databases">
        <title>Complete genome sequence of Corynebacterium jeddahense DSM 45997, type strain of Corynebacterium jeddahense.</title>
        <authorList>
            <person name="Busche T."/>
            <person name="Kalinowski J."/>
            <person name="Ruckert C."/>
        </authorList>
    </citation>
    <scope>NUCLEOTIDE SEQUENCE [LARGE SCALE GENOMIC DNA]</scope>
    <source>
        <strain evidence="13 14">DSM 45997</strain>
    </source>
</reference>
<dbReference type="SUPFAM" id="SSF89562">
    <property type="entry name" value="RraA-like"/>
    <property type="match status" value="1"/>
</dbReference>
<name>A0ABY7UGE0_9CORY</name>
<dbReference type="Proteomes" id="UP001218071">
    <property type="component" value="Chromosome"/>
</dbReference>
<comment type="similarity">
    <text evidence="3">Belongs to the class II aldolase/RraA-like family.</text>
</comment>
<dbReference type="Gene3D" id="3.50.30.40">
    <property type="entry name" value="Ribonuclease E inhibitor RraA/RraA-like"/>
    <property type="match status" value="1"/>
</dbReference>
<dbReference type="EC" id="4.1.3.17" evidence="5"/>